<dbReference type="SMART" id="SM00382">
    <property type="entry name" value="AAA"/>
    <property type="match status" value="1"/>
</dbReference>
<dbReference type="InterPro" id="IPR003439">
    <property type="entry name" value="ABC_transporter-like_ATP-bd"/>
</dbReference>
<keyword evidence="2" id="KW-0547">Nucleotide-binding</keyword>
<keyword evidence="3 5" id="KW-0067">ATP-binding</keyword>
<feature type="domain" description="ABC transporter" evidence="4">
    <location>
        <begin position="5"/>
        <end position="230"/>
    </location>
</feature>
<dbReference type="AlphaFoldDB" id="A0A318ET04"/>
<dbReference type="InterPro" id="IPR003593">
    <property type="entry name" value="AAA+_ATPase"/>
</dbReference>
<dbReference type="GO" id="GO:0016887">
    <property type="term" value="F:ATP hydrolysis activity"/>
    <property type="evidence" value="ECO:0007669"/>
    <property type="project" value="InterPro"/>
</dbReference>
<sequence length="282" mass="32213">MKEGIIVESVFKKYGDINALNDINIKLEYGAIYGILGRNGAGKSTLINIISNRIFSDKGRVSLNGVSVRENDLALQDIYVMSEQKYYPPKMKVKDLIYWTKKFYPSFDLEYSKEISSLFDLNWNKTVESLSTGYSSILKIVITLSINVPFVFLDEPVLGLDINHRDLFYKSLMKRFKDCKNTFVISTHLIEELSDIIEKVILIKQGKVLIDESKDTLLERARKVTGSKEIIANYIKNEDIIATENSGDIYKAYLLTNTDYSGIKDITIEKLGLQELFLKLTN</sequence>
<dbReference type="InterPro" id="IPR027417">
    <property type="entry name" value="P-loop_NTPase"/>
</dbReference>
<evidence type="ECO:0000313" key="6">
    <source>
        <dbReference type="Proteomes" id="UP000247523"/>
    </source>
</evidence>
<dbReference type="PROSITE" id="PS50893">
    <property type="entry name" value="ABC_TRANSPORTER_2"/>
    <property type="match status" value="1"/>
</dbReference>
<comment type="caution">
    <text evidence="5">The sequence shown here is derived from an EMBL/GenBank/DDBJ whole genome shotgun (WGS) entry which is preliminary data.</text>
</comment>
<evidence type="ECO:0000313" key="5">
    <source>
        <dbReference type="EMBL" id="PXV91122.1"/>
    </source>
</evidence>
<dbReference type="Pfam" id="PF00005">
    <property type="entry name" value="ABC_tran"/>
    <property type="match status" value="1"/>
</dbReference>
<evidence type="ECO:0000256" key="3">
    <source>
        <dbReference type="ARBA" id="ARBA00022840"/>
    </source>
</evidence>
<evidence type="ECO:0000256" key="1">
    <source>
        <dbReference type="ARBA" id="ARBA00022448"/>
    </source>
</evidence>
<dbReference type="GO" id="GO:0005524">
    <property type="term" value="F:ATP binding"/>
    <property type="evidence" value="ECO:0007669"/>
    <property type="project" value="UniProtKB-KW"/>
</dbReference>
<accession>A0A318ET04</accession>
<name>A0A318ET04_9FIRM</name>
<dbReference type="PANTHER" id="PTHR42939">
    <property type="entry name" value="ABC TRANSPORTER ATP-BINDING PROTEIN ALBC-RELATED"/>
    <property type="match status" value="1"/>
</dbReference>
<organism evidence="5 6">
    <name type="scientific">Lachnotalea glycerini</name>
    <dbReference type="NCBI Taxonomy" id="1763509"/>
    <lineage>
        <taxon>Bacteria</taxon>
        <taxon>Bacillati</taxon>
        <taxon>Bacillota</taxon>
        <taxon>Clostridia</taxon>
        <taxon>Lachnospirales</taxon>
        <taxon>Lachnospiraceae</taxon>
        <taxon>Lachnotalea</taxon>
    </lineage>
</organism>
<dbReference type="Gene3D" id="3.40.50.300">
    <property type="entry name" value="P-loop containing nucleotide triphosphate hydrolases"/>
    <property type="match status" value="1"/>
</dbReference>
<proteinExistence type="predicted"/>
<dbReference type="InterPro" id="IPR051782">
    <property type="entry name" value="ABC_Transporter_VariousFunc"/>
</dbReference>
<evidence type="ECO:0000256" key="2">
    <source>
        <dbReference type="ARBA" id="ARBA00022741"/>
    </source>
</evidence>
<gene>
    <name evidence="5" type="ORF">C8E03_104130</name>
</gene>
<dbReference type="Proteomes" id="UP000247523">
    <property type="component" value="Unassembled WGS sequence"/>
</dbReference>
<protein>
    <submittedName>
        <fullName evidence="5">ABC-2 type transport system ATP-binding protein</fullName>
    </submittedName>
</protein>
<evidence type="ECO:0000259" key="4">
    <source>
        <dbReference type="PROSITE" id="PS50893"/>
    </source>
</evidence>
<dbReference type="RefSeq" id="WP_110290999.1">
    <property type="nucleotide sequence ID" value="NZ_QICS01000004.1"/>
</dbReference>
<dbReference type="SUPFAM" id="SSF52540">
    <property type="entry name" value="P-loop containing nucleoside triphosphate hydrolases"/>
    <property type="match status" value="1"/>
</dbReference>
<dbReference type="EMBL" id="QICS01000004">
    <property type="protein sequence ID" value="PXV91122.1"/>
    <property type="molecule type" value="Genomic_DNA"/>
</dbReference>
<keyword evidence="1" id="KW-0813">Transport</keyword>
<dbReference type="PANTHER" id="PTHR42939:SF1">
    <property type="entry name" value="ABC TRANSPORTER ATP-BINDING PROTEIN ALBC-RELATED"/>
    <property type="match status" value="1"/>
</dbReference>
<reference evidence="5 6" key="1">
    <citation type="submission" date="2018-05" db="EMBL/GenBank/DDBJ databases">
        <title>Genomic Encyclopedia of Type Strains, Phase IV (KMG-IV): sequencing the most valuable type-strain genomes for metagenomic binning, comparative biology and taxonomic classification.</title>
        <authorList>
            <person name="Goeker M."/>
        </authorList>
    </citation>
    <scope>NUCLEOTIDE SEQUENCE [LARGE SCALE GENOMIC DNA]</scope>
    <source>
        <strain evidence="5 6">DSM 28816</strain>
    </source>
</reference>